<dbReference type="CDD" id="cd23705">
    <property type="entry name" value="Flattop"/>
    <property type="match status" value="1"/>
</dbReference>
<dbReference type="EMBL" id="JARGDH010000005">
    <property type="protein sequence ID" value="KAL0267190.1"/>
    <property type="molecule type" value="Genomic_DNA"/>
</dbReference>
<feature type="region of interest" description="Disordered" evidence="3">
    <location>
        <begin position="79"/>
        <end position="154"/>
    </location>
</feature>
<name>A0AAW2HBY4_9NEOP</name>
<sequence length="154" mass="17684">MAYHFSANQFEDQYNARRLCNWEYPKWYPERPRKRNKTTKIIADNHGHLLEGVKKGNAWGNYLGTWDLPRRITREFAEKLAAPPERASRWQKKVTTATEEAATESSGEQQPKEQERVSDEKIEEVSKASSDEVVECGGPPSWENIDGTAIKESS</sequence>
<dbReference type="GO" id="GO:0036064">
    <property type="term" value="C:ciliary basal body"/>
    <property type="evidence" value="ECO:0007669"/>
    <property type="project" value="TreeGrafter"/>
</dbReference>
<evidence type="ECO:0000313" key="4">
    <source>
        <dbReference type="EMBL" id="KAL0267190.1"/>
    </source>
</evidence>
<dbReference type="Pfam" id="PF22611">
    <property type="entry name" value="CFAP126"/>
    <property type="match status" value="1"/>
</dbReference>
<dbReference type="GO" id="GO:0044782">
    <property type="term" value="P:cilium organization"/>
    <property type="evidence" value="ECO:0007669"/>
    <property type="project" value="TreeGrafter"/>
</dbReference>
<dbReference type="PANTHER" id="PTHR34639:SF1">
    <property type="entry name" value="PROTEIN FLATTOP"/>
    <property type="match status" value="1"/>
</dbReference>
<accession>A0AAW2HBY4</accession>
<proteinExistence type="inferred from homology"/>
<feature type="compositionally biased region" description="Low complexity" evidence="3">
    <location>
        <begin position="95"/>
        <end position="104"/>
    </location>
</feature>
<comment type="similarity">
    <text evidence="1">Belongs to the Flattop family.</text>
</comment>
<evidence type="ECO:0000256" key="1">
    <source>
        <dbReference type="ARBA" id="ARBA00009887"/>
    </source>
</evidence>
<dbReference type="AlphaFoldDB" id="A0AAW2HBY4"/>
<organism evidence="4">
    <name type="scientific">Menopon gallinae</name>
    <name type="common">poultry shaft louse</name>
    <dbReference type="NCBI Taxonomy" id="328185"/>
    <lineage>
        <taxon>Eukaryota</taxon>
        <taxon>Metazoa</taxon>
        <taxon>Ecdysozoa</taxon>
        <taxon>Arthropoda</taxon>
        <taxon>Hexapoda</taxon>
        <taxon>Insecta</taxon>
        <taxon>Pterygota</taxon>
        <taxon>Neoptera</taxon>
        <taxon>Paraneoptera</taxon>
        <taxon>Psocodea</taxon>
        <taxon>Troctomorpha</taxon>
        <taxon>Phthiraptera</taxon>
        <taxon>Amblycera</taxon>
        <taxon>Menoponidae</taxon>
        <taxon>Menopon</taxon>
    </lineage>
</organism>
<evidence type="ECO:0000256" key="2">
    <source>
        <dbReference type="ARBA" id="ARBA00033306"/>
    </source>
</evidence>
<dbReference type="PANTHER" id="PTHR34639">
    <property type="entry name" value="PROTEIN FLATTOP"/>
    <property type="match status" value="1"/>
</dbReference>
<comment type="caution">
    <text evidence="4">The sequence shown here is derived from an EMBL/GenBank/DDBJ whole genome shotgun (WGS) entry which is preliminary data.</text>
</comment>
<evidence type="ECO:0000256" key="3">
    <source>
        <dbReference type="SAM" id="MobiDB-lite"/>
    </source>
</evidence>
<feature type="compositionally biased region" description="Basic and acidic residues" evidence="3">
    <location>
        <begin position="110"/>
        <end position="130"/>
    </location>
</feature>
<protein>
    <recommendedName>
        <fullName evidence="2">Cilia- and flagella-associated protein 126</fullName>
    </recommendedName>
</protein>
<dbReference type="InterPro" id="IPR038797">
    <property type="entry name" value="Fltp"/>
</dbReference>
<reference evidence="4" key="1">
    <citation type="journal article" date="2024" name="Gigascience">
        <title>Chromosome-level genome of the poultry shaft louse Menopon gallinae provides insight into the host-switching and adaptive evolution of parasitic lice.</title>
        <authorList>
            <person name="Xu Y."/>
            <person name="Ma L."/>
            <person name="Liu S."/>
            <person name="Liang Y."/>
            <person name="Liu Q."/>
            <person name="He Z."/>
            <person name="Tian L."/>
            <person name="Duan Y."/>
            <person name="Cai W."/>
            <person name="Li H."/>
            <person name="Song F."/>
        </authorList>
    </citation>
    <scope>NUCLEOTIDE SEQUENCE</scope>
    <source>
        <strain evidence="4">Cailab_2023a</strain>
    </source>
</reference>
<gene>
    <name evidence="4" type="ORF">PYX00_009537</name>
</gene>